<dbReference type="GO" id="GO:0071555">
    <property type="term" value="P:cell wall organization"/>
    <property type="evidence" value="ECO:0007669"/>
    <property type="project" value="UniProtKB-KW"/>
</dbReference>
<keyword evidence="4" id="KW-0472">Membrane</keyword>
<evidence type="ECO:0000259" key="6">
    <source>
        <dbReference type="Pfam" id="PF03816"/>
    </source>
</evidence>
<dbReference type="KEGG" id="mcui:G8O30_06320"/>
<dbReference type="Gene3D" id="3.40.630.190">
    <property type="entry name" value="LCP protein"/>
    <property type="match status" value="1"/>
</dbReference>
<dbReference type="InterPro" id="IPR050922">
    <property type="entry name" value="LytR/CpsA/Psr_CW_biosynth"/>
</dbReference>
<evidence type="ECO:0000256" key="2">
    <source>
        <dbReference type="ARBA" id="ARBA00022692"/>
    </source>
</evidence>
<keyword evidence="4" id="KW-1133">Transmembrane helix</keyword>
<feature type="domain" description="Cell envelope-related transcriptional attenuator" evidence="6">
    <location>
        <begin position="87"/>
        <end position="229"/>
    </location>
</feature>
<evidence type="ECO:0000313" key="8">
    <source>
        <dbReference type="Proteomes" id="UP000593626"/>
    </source>
</evidence>
<accession>A0A7S8CB81</accession>
<organism evidence="7 8">
    <name type="scientific">Mangrovibacillus cuniculi</name>
    <dbReference type="NCBI Taxonomy" id="2593652"/>
    <lineage>
        <taxon>Bacteria</taxon>
        <taxon>Bacillati</taxon>
        <taxon>Bacillota</taxon>
        <taxon>Bacilli</taxon>
        <taxon>Bacillales</taxon>
        <taxon>Bacillaceae</taxon>
        <taxon>Mangrovibacillus</taxon>
    </lineage>
</organism>
<dbReference type="PANTHER" id="PTHR33392">
    <property type="entry name" value="POLYISOPRENYL-TEICHOIC ACID--PEPTIDOGLYCAN TEICHOIC ACID TRANSFERASE TAGU"/>
    <property type="match status" value="1"/>
</dbReference>
<evidence type="ECO:0000256" key="4">
    <source>
        <dbReference type="ARBA" id="ARBA00022989"/>
    </source>
</evidence>
<comment type="similarity">
    <text evidence="1">Belongs to the LytR/CpsA/Psr (LCP) family.</text>
</comment>
<dbReference type="RefSeq" id="WP_239674132.1">
    <property type="nucleotide sequence ID" value="NZ_CP049742.1"/>
</dbReference>
<keyword evidence="2" id="KW-0812">Transmembrane</keyword>
<evidence type="ECO:0000313" key="7">
    <source>
        <dbReference type="EMBL" id="QPC46603.1"/>
    </source>
</evidence>
<evidence type="ECO:0000256" key="3">
    <source>
        <dbReference type="ARBA" id="ARBA00022968"/>
    </source>
</evidence>
<dbReference type="InterPro" id="IPR004474">
    <property type="entry name" value="LytR_CpsA_psr"/>
</dbReference>
<evidence type="ECO:0000256" key="5">
    <source>
        <dbReference type="SAM" id="MobiDB-lite"/>
    </source>
</evidence>
<dbReference type="Pfam" id="PF03816">
    <property type="entry name" value="LytR_cpsA_psr"/>
    <property type="match status" value="1"/>
</dbReference>
<gene>
    <name evidence="7" type="ORF">G8O30_06320</name>
</gene>
<protein>
    <submittedName>
        <fullName evidence="7">LCP family protein</fullName>
    </submittedName>
</protein>
<dbReference type="NCBIfam" id="TIGR00350">
    <property type="entry name" value="lytR_cpsA_psr"/>
    <property type="match status" value="1"/>
</dbReference>
<keyword evidence="3" id="KW-0735">Signal-anchor</keyword>
<proteinExistence type="inferred from homology"/>
<name>A0A7S8CB81_9BACI</name>
<dbReference type="AlphaFoldDB" id="A0A7S8CB81"/>
<dbReference type="EMBL" id="CP049742">
    <property type="protein sequence ID" value="QPC46603.1"/>
    <property type="molecule type" value="Genomic_DNA"/>
</dbReference>
<sequence length="333" mass="37784">MMKIRTTILLIIGLLAISGWGIMRKETNEQPLTNQSTTTPLKNSTQQTNHTLPKWMTDVIPKSEKEASDQFNILILGTDERKSEPSRADVLMVANVNPKENSWKIISFMRDLYVPIADNNGWSKLNHAYAFGGEDLVEKTIEDTFGVQIDYKAKINFEGFARLAADVFPEGYKTTVTQGMIDYFKWDLQPGEQTLKGQQILEYVRYRDPIKSDFGRVERQQQVLADAVSYWKSLSKDGIPFQEMMRVVQSGRSVIKTNVPLTELVQVGLDSISNSPNVELLRIPTEGTYVTKRTNDGLVLDFELSQNVVEINKFWGEGTPSIETTKVILQQDH</sequence>
<evidence type="ECO:0000256" key="1">
    <source>
        <dbReference type="ARBA" id="ARBA00006068"/>
    </source>
</evidence>
<keyword evidence="8" id="KW-1185">Reference proteome</keyword>
<dbReference type="PANTHER" id="PTHR33392:SF6">
    <property type="entry name" value="POLYISOPRENYL-TEICHOIC ACID--PEPTIDOGLYCAN TEICHOIC ACID TRANSFERASE TAGU"/>
    <property type="match status" value="1"/>
</dbReference>
<feature type="region of interest" description="Disordered" evidence="5">
    <location>
        <begin position="29"/>
        <end position="48"/>
    </location>
</feature>
<reference evidence="7 8" key="1">
    <citation type="submission" date="2019-07" db="EMBL/GenBank/DDBJ databases">
        <title>Genome sequence of 2 isolates from Red Sea Mangroves.</title>
        <authorList>
            <person name="Sefrji F."/>
            <person name="Michoud G."/>
            <person name="Merlino G."/>
            <person name="Daffonchio D."/>
        </authorList>
    </citation>
    <scope>NUCLEOTIDE SEQUENCE [LARGE SCALE GENOMIC DNA]</scope>
    <source>
        <strain evidence="7 8">R1DC41</strain>
    </source>
</reference>
<dbReference type="Proteomes" id="UP000593626">
    <property type="component" value="Chromosome"/>
</dbReference>